<proteinExistence type="predicted"/>
<keyword evidence="1" id="KW-0812">Transmembrane</keyword>
<accession>A0A0F8YJP1</accession>
<gene>
    <name evidence="2" type="ORF">LCGC14_2811540</name>
</gene>
<dbReference type="AlphaFoldDB" id="A0A0F8YJP1"/>
<name>A0A0F8YJP1_9ZZZZ</name>
<keyword evidence="1" id="KW-0472">Membrane</keyword>
<protein>
    <submittedName>
        <fullName evidence="2">Uncharacterized protein</fullName>
    </submittedName>
</protein>
<evidence type="ECO:0000256" key="1">
    <source>
        <dbReference type="SAM" id="Phobius"/>
    </source>
</evidence>
<comment type="caution">
    <text evidence="2">The sequence shown here is derived from an EMBL/GenBank/DDBJ whole genome shotgun (WGS) entry which is preliminary data.</text>
</comment>
<feature type="transmembrane region" description="Helical" evidence="1">
    <location>
        <begin position="55"/>
        <end position="75"/>
    </location>
</feature>
<keyword evidence="1" id="KW-1133">Transmembrane helix</keyword>
<sequence length="76" mass="7914">MTSKTSKQLLAEIHTVLLGIPGSDDKGLVGVVGELATQVQGMSRAVQVNTTWRKALAWMVGVVVIGLATLVGIVVT</sequence>
<organism evidence="2">
    <name type="scientific">marine sediment metagenome</name>
    <dbReference type="NCBI Taxonomy" id="412755"/>
    <lineage>
        <taxon>unclassified sequences</taxon>
        <taxon>metagenomes</taxon>
        <taxon>ecological metagenomes</taxon>
    </lineage>
</organism>
<dbReference type="EMBL" id="LAZR01053039">
    <property type="protein sequence ID" value="KKK81628.1"/>
    <property type="molecule type" value="Genomic_DNA"/>
</dbReference>
<reference evidence="2" key="1">
    <citation type="journal article" date="2015" name="Nature">
        <title>Complex archaea that bridge the gap between prokaryotes and eukaryotes.</title>
        <authorList>
            <person name="Spang A."/>
            <person name="Saw J.H."/>
            <person name="Jorgensen S.L."/>
            <person name="Zaremba-Niedzwiedzka K."/>
            <person name="Martijn J."/>
            <person name="Lind A.E."/>
            <person name="van Eijk R."/>
            <person name="Schleper C."/>
            <person name="Guy L."/>
            <person name="Ettema T.J."/>
        </authorList>
    </citation>
    <scope>NUCLEOTIDE SEQUENCE</scope>
</reference>
<evidence type="ECO:0000313" key="2">
    <source>
        <dbReference type="EMBL" id="KKK81628.1"/>
    </source>
</evidence>